<dbReference type="STRING" id="1121001.SAMN02745857_02886"/>
<dbReference type="AlphaFoldDB" id="A0A1W1XU53"/>
<dbReference type="RefSeq" id="WP_217807073.1">
    <property type="nucleotide sequence ID" value="NZ_FWXD01000017.1"/>
</dbReference>
<reference evidence="1 2" key="1">
    <citation type="submission" date="2017-04" db="EMBL/GenBank/DDBJ databases">
        <authorList>
            <person name="Afonso C.L."/>
            <person name="Miller P.J."/>
            <person name="Scott M.A."/>
            <person name="Spackman E."/>
            <person name="Goraichik I."/>
            <person name="Dimitrov K.M."/>
            <person name="Suarez D.L."/>
            <person name="Swayne D.E."/>
        </authorList>
    </citation>
    <scope>NUCLEOTIDE SEQUENCE [LARGE SCALE GENOMIC DNA]</scope>
    <source>
        <strain evidence="1 2">DSM 23236</strain>
    </source>
</reference>
<sequence>MWFGKSEVPVKLQQQLVRPGSQRMNRLEPLFESLQRRPRPEDVAELVLEALGETLRPQEKALLEKVAATSFKRGLHQFSSMLEEFQRPVPPSAQTAKAAELFQEIPKLSTEASADPDQVAALIAQLSATLCKTVGANDFKADRLNEEQRKLAGLDISKRRYNKLFRFLLRFERKLACYQMEQRKYAATRIAKAGLVTLIRWEDFCTSPDAACFIAYYAAARNRRSIFTNQGQASAYDEVAAMLLNRFRQAPVAPSWYAIAQIMPDPDVVAHLENTEKWTLFTDYLAQLEEISSLLQVTWQKSNFNRDSMIVKRGDDSTTWNALAGAWNTVRSGWLSLAYALGMEQLVNEVCLGKVMRLMAADVAAWHRLSGGSLDPDTAVWAALPAPWDVLSGQAICTKVDVETTCKQHGVDPVAKGWIAPKETRQSAPFIPTPELVHGVAVGHPALAAAMKRAGWFSGKTTSRHP</sequence>
<evidence type="ECO:0000313" key="2">
    <source>
        <dbReference type="Proteomes" id="UP000192761"/>
    </source>
</evidence>
<dbReference type="EMBL" id="FWXD01000017">
    <property type="protein sequence ID" value="SMC27510.1"/>
    <property type="molecule type" value="Genomic_DNA"/>
</dbReference>
<proteinExistence type="predicted"/>
<dbReference type="Proteomes" id="UP000192761">
    <property type="component" value="Unassembled WGS sequence"/>
</dbReference>
<name>A0A1W1XU53_9NEIS</name>
<accession>A0A1W1XU53</accession>
<keyword evidence="2" id="KW-1185">Reference proteome</keyword>
<organism evidence="1 2">
    <name type="scientific">Andreprevotia lacus DSM 23236</name>
    <dbReference type="NCBI Taxonomy" id="1121001"/>
    <lineage>
        <taxon>Bacteria</taxon>
        <taxon>Pseudomonadati</taxon>
        <taxon>Pseudomonadota</taxon>
        <taxon>Betaproteobacteria</taxon>
        <taxon>Neisseriales</taxon>
        <taxon>Chitinibacteraceae</taxon>
        <taxon>Andreprevotia</taxon>
    </lineage>
</organism>
<protein>
    <submittedName>
        <fullName evidence="1">Uncharacterized protein</fullName>
    </submittedName>
</protein>
<gene>
    <name evidence="1" type="ORF">SAMN02745857_02886</name>
</gene>
<evidence type="ECO:0000313" key="1">
    <source>
        <dbReference type="EMBL" id="SMC27510.1"/>
    </source>
</evidence>